<comment type="caution">
    <text evidence="2">The sequence shown here is derived from an EMBL/GenBank/DDBJ whole genome shotgun (WGS) entry which is preliminary data.</text>
</comment>
<dbReference type="InterPro" id="IPR014347">
    <property type="entry name" value="Tautomerase/MIF_sf"/>
</dbReference>
<reference evidence="2" key="1">
    <citation type="submission" date="2019-04" db="EMBL/GenBank/DDBJ databases">
        <title>Sequencing of skin fungus with MAO and IRED activity.</title>
        <authorList>
            <person name="Marsaioli A.J."/>
            <person name="Bonatto J.M.C."/>
            <person name="Reis Junior O."/>
        </authorList>
    </citation>
    <scope>NUCLEOTIDE SEQUENCE</scope>
    <source>
        <strain evidence="2">28M1</strain>
    </source>
</reference>
<keyword evidence="3" id="KW-1185">Reference proteome</keyword>
<evidence type="ECO:0000313" key="2">
    <source>
        <dbReference type="EMBL" id="KAF3033175.1"/>
    </source>
</evidence>
<feature type="domain" description="Tautomerase cis-CaaD-like" evidence="1">
    <location>
        <begin position="1"/>
        <end position="97"/>
    </location>
</feature>
<dbReference type="Gene3D" id="3.30.429.10">
    <property type="entry name" value="Macrophage Migration Inhibitory Factor"/>
    <property type="match status" value="1"/>
</dbReference>
<dbReference type="InterPro" id="IPR028116">
    <property type="entry name" value="Cis-CaaD-like"/>
</dbReference>
<name>A0A9P4WIJ0_9PLEO</name>
<dbReference type="Proteomes" id="UP000758155">
    <property type="component" value="Unassembled WGS sequence"/>
</dbReference>
<sequence>MPLYEIHYSCPLSTAQQQALATGITTLHCTTFSAPSAFVNITFHPTSIISPQIYVGGHSKRTNYILGHLRPRPNNASKQAHIVSTLTSLWNEHARPVDSVLGQVGEKVGLGYKAKSGDGRLDDERALHNVFLMEDIVAGAEQGFALPVAGKDSEWAQSNMAEFEKRAADGDESMRSLVREYKAKL</sequence>
<evidence type="ECO:0000259" key="1">
    <source>
        <dbReference type="Pfam" id="PF14832"/>
    </source>
</evidence>
<evidence type="ECO:0000313" key="3">
    <source>
        <dbReference type="Proteomes" id="UP000758155"/>
    </source>
</evidence>
<gene>
    <name evidence="2" type="ORF">E8E12_000682</name>
</gene>
<dbReference type="OrthoDB" id="9981319at2759"/>
<organism evidence="2 3">
    <name type="scientific">Didymella heteroderae</name>
    <dbReference type="NCBI Taxonomy" id="1769908"/>
    <lineage>
        <taxon>Eukaryota</taxon>
        <taxon>Fungi</taxon>
        <taxon>Dikarya</taxon>
        <taxon>Ascomycota</taxon>
        <taxon>Pezizomycotina</taxon>
        <taxon>Dothideomycetes</taxon>
        <taxon>Pleosporomycetidae</taxon>
        <taxon>Pleosporales</taxon>
        <taxon>Pleosporineae</taxon>
        <taxon>Didymellaceae</taxon>
        <taxon>Didymella</taxon>
    </lineage>
</organism>
<protein>
    <recommendedName>
        <fullName evidence="1">Tautomerase cis-CaaD-like domain-containing protein</fullName>
    </recommendedName>
</protein>
<dbReference type="AlphaFoldDB" id="A0A9P4WIJ0"/>
<dbReference type="EMBL" id="SWKV01000085">
    <property type="protein sequence ID" value="KAF3033175.1"/>
    <property type="molecule type" value="Genomic_DNA"/>
</dbReference>
<accession>A0A9P4WIJ0</accession>
<proteinExistence type="predicted"/>
<dbReference type="Pfam" id="PF14832">
    <property type="entry name" value="Tautomerase_3"/>
    <property type="match status" value="1"/>
</dbReference>